<reference evidence="11" key="2">
    <citation type="submission" date="2023-11" db="UniProtKB">
        <authorList>
            <consortium name="WormBaseParasite"/>
        </authorList>
    </citation>
    <scope>IDENTIFICATION</scope>
</reference>
<evidence type="ECO:0000256" key="4">
    <source>
        <dbReference type="PIRSR" id="PIRSR623088-1"/>
    </source>
</evidence>
<evidence type="ECO:0000256" key="8">
    <source>
        <dbReference type="SAM" id="MobiDB-lite"/>
    </source>
</evidence>
<dbReference type="Pfam" id="PF00233">
    <property type="entry name" value="PDEase_I"/>
    <property type="match status" value="1"/>
</dbReference>
<feature type="active site" description="Proton donor" evidence="4">
    <location>
        <position position="705"/>
    </location>
</feature>
<dbReference type="AlphaFoldDB" id="A0AA85F971"/>
<protein>
    <recommendedName>
        <fullName evidence="7">Phosphodiesterase</fullName>
        <ecNumber evidence="7">3.1.4.-</ecNumber>
    </recommendedName>
</protein>
<dbReference type="InterPro" id="IPR003607">
    <property type="entry name" value="HD/PDEase_dom"/>
</dbReference>
<name>A0AA85F971_9TREM</name>
<dbReference type="InterPro" id="IPR023174">
    <property type="entry name" value="PDEase_CS"/>
</dbReference>
<dbReference type="Proteomes" id="UP000050792">
    <property type="component" value="Unassembled WGS sequence"/>
</dbReference>
<evidence type="ECO:0000256" key="7">
    <source>
        <dbReference type="RuleBase" id="RU363067"/>
    </source>
</evidence>
<evidence type="ECO:0000256" key="1">
    <source>
        <dbReference type="ARBA" id="ARBA00022723"/>
    </source>
</evidence>
<dbReference type="PRINTS" id="PR00387">
    <property type="entry name" value="PDIESTERASE1"/>
</dbReference>
<feature type="domain" description="PDEase" evidence="9">
    <location>
        <begin position="620"/>
        <end position="958"/>
    </location>
</feature>
<dbReference type="PANTHER" id="PTHR11347">
    <property type="entry name" value="CYCLIC NUCLEOTIDE PHOSPHODIESTERASE"/>
    <property type="match status" value="1"/>
</dbReference>
<organism evidence="10 11">
    <name type="scientific">Schistosoma rodhaini</name>
    <dbReference type="NCBI Taxonomy" id="6188"/>
    <lineage>
        <taxon>Eukaryota</taxon>
        <taxon>Metazoa</taxon>
        <taxon>Spiralia</taxon>
        <taxon>Lophotrochozoa</taxon>
        <taxon>Platyhelminthes</taxon>
        <taxon>Trematoda</taxon>
        <taxon>Digenea</taxon>
        <taxon>Strigeidida</taxon>
        <taxon>Schistosomatoidea</taxon>
        <taxon>Schistosomatidae</taxon>
        <taxon>Schistosoma</taxon>
    </lineage>
</organism>
<dbReference type="GO" id="GO:0007165">
    <property type="term" value="P:signal transduction"/>
    <property type="evidence" value="ECO:0007669"/>
    <property type="project" value="InterPro"/>
</dbReference>
<feature type="binding site" evidence="5">
    <location>
        <position position="863"/>
    </location>
    <ligand>
        <name>AMP</name>
        <dbReference type="ChEBI" id="CHEBI:456215"/>
    </ligand>
</feature>
<dbReference type="PROSITE" id="PS51845">
    <property type="entry name" value="PDEASE_I_2"/>
    <property type="match status" value="1"/>
</dbReference>
<feature type="region of interest" description="Disordered" evidence="8">
    <location>
        <begin position="171"/>
        <end position="201"/>
    </location>
</feature>
<feature type="binding site" evidence="5">
    <location>
        <position position="746"/>
    </location>
    <ligand>
        <name>AMP</name>
        <dbReference type="ChEBI" id="CHEBI:456215"/>
    </ligand>
</feature>
<dbReference type="GO" id="GO:0004114">
    <property type="term" value="F:3',5'-cyclic-nucleotide phosphodiesterase activity"/>
    <property type="evidence" value="ECO:0007669"/>
    <property type="project" value="InterPro"/>
</dbReference>
<proteinExistence type="inferred from homology"/>
<dbReference type="Pfam" id="PF18100">
    <property type="entry name" value="PDE4_UCR"/>
    <property type="match status" value="1"/>
</dbReference>
<dbReference type="PROSITE" id="PS00126">
    <property type="entry name" value="PDEASE_I_1"/>
    <property type="match status" value="1"/>
</dbReference>
<keyword evidence="1 6" id="KW-0479">Metal-binding</keyword>
<feature type="binding site" evidence="5">
    <location>
        <position position="914"/>
    </location>
    <ligand>
        <name>AMP</name>
        <dbReference type="ChEBI" id="CHEBI:456215"/>
    </ligand>
</feature>
<dbReference type="InterPro" id="IPR036971">
    <property type="entry name" value="PDEase_catalytic_dom_sf"/>
</dbReference>
<keyword evidence="3" id="KW-0114">cAMP</keyword>
<feature type="binding site" evidence="6">
    <location>
        <position position="863"/>
    </location>
    <ligand>
        <name>Zn(2+)</name>
        <dbReference type="ChEBI" id="CHEBI:29105"/>
        <label>1</label>
    </ligand>
</feature>
<dbReference type="WBParaSite" id="SRDH1_3900.3">
    <property type="protein sequence ID" value="SRDH1_3900.3"/>
    <property type="gene ID" value="SRDH1_3900"/>
</dbReference>
<sequence length="987" mass="110725">MWKKCCTISCIKCNEHHPQPNLQQKKTSKLRTIKHPSKSSENSQALLLANSSNTKHVENNYHENLKSDHLATSMTTSKDYQLEIQNMVDSSDRGSMMTTVTTTNTTITTTTTDMTTICTSTSNNSMTTSDFSKITLCQPGTNGKYSQHPSQVNPMNTNTVNITTTTTTSTITADTSDRNNDNARGSQDNVLSPITLSNMNSSPVIKRPAKQLESFVHRIEKDEEGTRPFNQLFRRSISNIHFTTNNHAYSYCNHHNSPTFFLPRTSTDPNTSTGNGLNSITNNSFESQLMNKKIPIRRGSMIVRLGRSSTGGATAATSTSSSSTNGITAVLPDSSVEGVIVTPFAQVLVSMQRIRNAFIRLTSAQVSNKYNITTVFDSVPTGNLTPDSSDYKIIANETLEELEWCLKQLENIQTKRPVSDMAFSKFKRLLNKELNSFGEADKSRHQISAYICETFLETEKDVETNEEIDSMLERRRSSGQSHNSTSGQDTNTTSKRQASGTGDQNANPNTTRTPDTSSSVSSSVIKTRIGSTGSMSTESRKSAQLNDYSGLLTTKLPSSSKLTSQNVDDGNGPFLPIHGVETPNDNELEEAYLRFYDLIYPWMSSNISLFVCFNLKLFTEDIEANDLLKFNLLAIIQTRFSLCLDEWGVDIFEIDRLSNGHALTTVAYRIFQKRDLLKTFCIDPHIFVRYLLRVESTYHADVPYHNSMHAADVLQTAHFLLQAEALDDVFSDLEILAVLFAAAIHDVDHPGVTNQFLINTGHELALQYNDASVLENHHLYMAFKILTEKDCDIFANLGGKKRQTLRRMVIELVLATDMSKHMSLLADLRTMVETKKVSGSGMLNLDNYADRIQILQNMIHCADLSNPAKPLRLYRKWTGRLIEEFFRQGDKERELSLEISPMCDRESVEVEKSQVSFIDFVCHPLWETWCDLVHPCAQLILDTLEDNRDWYECHIKESKMKVTQLARPKLATAAEDDEEISTTSGNT</sequence>
<evidence type="ECO:0000256" key="3">
    <source>
        <dbReference type="ARBA" id="ARBA00023149"/>
    </source>
</evidence>
<keyword evidence="2 7" id="KW-0378">Hydrolase</keyword>
<dbReference type="EC" id="3.1.4.-" evidence="7"/>
<evidence type="ECO:0000256" key="6">
    <source>
        <dbReference type="PIRSR" id="PIRSR623088-3"/>
    </source>
</evidence>
<feature type="binding site" evidence="6">
    <location>
        <position position="745"/>
    </location>
    <ligand>
        <name>Zn(2+)</name>
        <dbReference type="ChEBI" id="CHEBI:29105"/>
        <label>1</label>
    </ligand>
</feature>
<feature type="binding site" evidence="6">
    <location>
        <position position="746"/>
    </location>
    <ligand>
        <name>Zn(2+)</name>
        <dbReference type="ChEBI" id="CHEBI:29105"/>
        <label>1</label>
    </ligand>
</feature>
<evidence type="ECO:0000259" key="9">
    <source>
        <dbReference type="PROSITE" id="PS51845"/>
    </source>
</evidence>
<evidence type="ECO:0000313" key="10">
    <source>
        <dbReference type="Proteomes" id="UP000050792"/>
    </source>
</evidence>
<comment type="cofactor">
    <cofactor evidence="7">
        <name>a divalent metal cation</name>
        <dbReference type="ChEBI" id="CHEBI:60240"/>
    </cofactor>
    <text evidence="7">Binds 2 divalent metal cations per subunit. Site 1 may preferentially bind zinc ions, while site 2 has a preference for magnesium and/or manganese ions.</text>
</comment>
<feature type="binding site" evidence="6">
    <location>
        <position position="709"/>
    </location>
    <ligand>
        <name>Zn(2+)</name>
        <dbReference type="ChEBI" id="CHEBI:29105"/>
        <label>1</label>
    </ligand>
</feature>
<evidence type="ECO:0000313" key="11">
    <source>
        <dbReference type="WBParaSite" id="SRDH1_3900.3"/>
    </source>
</evidence>
<evidence type="ECO:0000256" key="2">
    <source>
        <dbReference type="ARBA" id="ARBA00022801"/>
    </source>
</evidence>
<feature type="binding site" evidence="5">
    <location>
        <begin position="705"/>
        <end position="709"/>
    </location>
    <ligand>
        <name>AMP</name>
        <dbReference type="ChEBI" id="CHEBI:456215"/>
    </ligand>
</feature>
<dbReference type="InterPro" id="IPR040844">
    <property type="entry name" value="PDE4_UCR"/>
</dbReference>
<dbReference type="GO" id="GO:0046872">
    <property type="term" value="F:metal ion binding"/>
    <property type="evidence" value="ECO:0007669"/>
    <property type="project" value="UniProtKB-KW"/>
</dbReference>
<dbReference type="Gene3D" id="1.10.1300.10">
    <property type="entry name" value="3'5'-cyclic nucleotide phosphodiesterase, catalytic domain"/>
    <property type="match status" value="1"/>
</dbReference>
<feature type="compositionally biased region" description="Polar residues" evidence="8">
    <location>
        <begin position="182"/>
        <end position="201"/>
    </location>
</feature>
<comment type="similarity">
    <text evidence="7">Belongs to the cyclic nucleotide phosphodiesterase family.</text>
</comment>
<dbReference type="FunFam" id="1.10.1300.10:FF:000023">
    <property type="entry name" value="Phosphodiesterase"/>
    <property type="match status" value="1"/>
</dbReference>
<feature type="compositionally biased region" description="Polar residues" evidence="8">
    <location>
        <begin position="478"/>
        <end position="516"/>
    </location>
</feature>
<feature type="region of interest" description="Disordered" evidence="8">
    <location>
        <begin position="472"/>
        <end position="543"/>
    </location>
</feature>
<dbReference type="SMART" id="SM00471">
    <property type="entry name" value="HDc"/>
    <property type="match status" value="1"/>
</dbReference>
<reference evidence="10" key="1">
    <citation type="submission" date="2022-06" db="EMBL/GenBank/DDBJ databases">
        <authorList>
            <person name="Berger JAMES D."/>
            <person name="Berger JAMES D."/>
        </authorList>
    </citation>
    <scope>NUCLEOTIDE SEQUENCE [LARGE SCALE GENOMIC DNA]</scope>
</reference>
<dbReference type="InterPro" id="IPR002073">
    <property type="entry name" value="PDEase_catalytic_dom"/>
</dbReference>
<dbReference type="InterPro" id="IPR023088">
    <property type="entry name" value="PDEase"/>
</dbReference>
<dbReference type="SUPFAM" id="SSF109604">
    <property type="entry name" value="HD-domain/PDEase-like"/>
    <property type="match status" value="1"/>
</dbReference>
<feature type="compositionally biased region" description="Polar residues" evidence="8">
    <location>
        <begin position="529"/>
        <end position="543"/>
    </location>
</feature>
<evidence type="ECO:0000256" key="5">
    <source>
        <dbReference type="PIRSR" id="PIRSR623088-2"/>
    </source>
</evidence>
<keyword evidence="10" id="KW-1185">Reference proteome</keyword>
<accession>A0AA85F971</accession>
<dbReference type="CDD" id="cd00077">
    <property type="entry name" value="HDc"/>
    <property type="match status" value="1"/>
</dbReference>
<feature type="binding site" evidence="6">
    <location>
        <position position="746"/>
    </location>
    <ligand>
        <name>Zn(2+)</name>
        <dbReference type="ChEBI" id="CHEBI:29105"/>
        <label>2</label>
    </ligand>
</feature>